<gene>
    <name evidence="3" type="ORF">D7D52_14180</name>
</gene>
<feature type="region of interest" description="Disordered" evidence="1">
    <location>
        <begin position="350"/>
        <end position="372"/>
    </location>
</feature>
<reference evidence="3 4" key="1">
    <citation type="submission" date="2018-09" db="EMBL/GenBank/DDBJ databases">
        <title>Nocardia yunnanensis sp. nov., an actinomycete isolated from a soil sample.</title>
        <authorList>
            <person name="Zhang J."/>
        </authorList>
    </citation>
    <scope>NUCLEOTIDE SEQUENCE [LARGE SCALE GENOMIC DNA]</scope>
    <source>
        <strain evidence="3 4">CFHS0054</strain>
    </source>
</reference>
<sequence length="372" mass="39110">MTEFGSPLTVHEVPDPEPGGGEVLVQVLATCVLPYTAEVFSGARHYPLEPPVVPGVGGVGRIVRIGPDATKLRVGDLVWCDATVRARDDALTPDIAMQGWSSRGEGGAQLARYLHDGSFAELMRVPTENVYPLPAEADPVQWAALSIYAVPYGGLLAGALAAGETVLISGATGNFGSSAVAVALAMGAGHVVTPGRNRAVLDLLATRFGARVTPVELTGDEATDRSAMTAAAPTPIDLVLDLLPPHAPASAARAAAMTVREQGRVILMGGIGMLGGPDLPLPYPWLMRNSITLRGQWLAPRTANPVLIRLASSHLLDLALDRPTLFPLPQVNEAITHAATHPTPYTRTILTPTRPESTEWHTTAANSDKSPR</sequence>
<dbReference type="OrthoDB" id="9787435at2"/>
<dbReference type="SUPFAM" id="SSF50129">
    <property type="entry name" value="GroES-like"/>
    <property type="match status" value="1"/>
</dbReference>
<name>A0A386ZDX5_9NOCA</name>
<proteinExistence type="predicted"/>
<organism evidence="3 4">
    <name type="scientific">Nocardia yunnanensis</name>
    <dbReference type="NCBI Taxonomy" id="2382165"/>
    <lineage>
        <taxon>Bacteria</taxon>
        <taxon>Bacillati</taxon>
        <taxon>Actinomycetota</taxon>
        <taxon>Actinomycetes</taxon>
        <taxon>Mycobacteriales</taxon>
        <taxon>Nocardiaceae</taxon>
        <taxon>Nocardia</taxon>
    </lineage>
</organism>
<dbReference type="Gene3D" id="3.40.50.720">
    <property type="entry name" value="NAD(P)-binding Rossmann-like Domain"/>
    <property type="match status" value="1"/>
</dbReference>
<dbReference type="Proteomes" id="UP000267164">
    <property type="component" value="Chromosome"/>
</dbReference>
<dbReference type="PANTHER" id="PTHR43677:SF4">
    <property type="entry name" value="QUINONE OXIDOREDUCTASE-LIKE PROTEIN 2"/>
    <property type="match status" value="1"/>
</dbReference>
<dbReference type="PANTHER" id="PTHR43677">
    <property type="entry name" value="SHORT-CHAIN DEHYDROGENASE/REDUCTASE"/>
    <property type="match status" value="1"/>
</dbReference>
<dbReference type="InterPro" id="IPR051397">
    <property type="entry name" value="Zn-ADH-like_protein"/>
</dbReference>
<dbReference type="SUPFAM" id="SSF51735">
    <property type="entry name" value="NAD(P)-binding Rossmann-fold domains"/>
    <property type="match status" value="1"/>
</dbReference>
<dbReference type="AlphaFoldDB" id="A0A386ZDX5"/>
<keyword evidence="4" id="KW-1185">Reference proteome</keyword>
<dbReference type="GO" id="GO:0016491">
    <property type="term" value="F:oxidoreductase activity"/>
    <property type="evidence" value="ECO:0007669"/>
    <property type="project" value="InterPro"/>
</dbReference>
<evidence type="ECO:0000259" key="2">
    <source>
        <dbReference type="SMART" id="SM00829"/>
    </source>
</evidence>
<protein>
    <submittedName>
        <fullName evidence="3">Zinc-binding alcohol dehydrogenase family protein</fullName>
    </submittedName>
</protein>
<dbReference type="Pfam" id="PF08240">
    <property type="entry name" value="ADH_N"/>
    <property type="match status" value="1"/>
</dbReference>
<dbReference type="InterPro" id="IPR036291">
    <property type="entry name" value="NAD(P)-bd_dom_sf"/>
</dbReference>
<dbReference type="InterPro" id="IPR020843">
    <property type="entry name" value="ER"/>
</dbReference>
<evidence type="ECO:0000313" key="4">
    <source>
        <dbReference type="Proteomes" id="UP000267164"/>
    </source>
</evidence>
<dbReference type="InterPro" id="IPR011032">
    <property type="entry name" value="GroES-like_sf"/>
</dbReference>
<evidence type="ECO:0000313" key="3">
    <source>
        <dbReference type="EMBL" id="AYF74825.1"/>
    </source>
</evidence>
<feature type="domain" description="Enoyl reductase (ER)" evidence="2">
    <location>
        <begin position="5"/>
        <end position="350"/>
    </location>
</feature>
<evidence type="ECO:0000256" key="1">
    <source>
        <dbReference type="SAM" id="MobiDB-lite"/>
    </source>
</evidence>
<dbReference type="InterPro" id="IPR013154">
    <property type="entry name" value="ADH-like_N"/>
</dbReference>
<accession>A0A386ZDX5</accession>
<dbReference type="SMART" id="SM00829">
    <property type="entry name" value="PKS_ER"/>
    <property type="match status" value="1"/>
</dbReference>
<dbReference type="EMBL" id="CP032568">
    <property type="protein sequence ID" value="AYF74825.1"/>
    <property type="molecule type" value="Genomic_DNA"/>
</dbReference>
<dbReference type="Gene3D" id="3.90.180.10">
    <property type="entry name" value="Medium-chain alcohol dehydrogenases, catalytic domain"/>
    <property type="match status" value="1"/>
</dbReference>
<dbReference type="KEGG" id="nyu:D7D52_14180"/>